<reference evidence="1 2" key="1">
    <citation type="journal article" date="2016" name="Nat. Commun.">
        <title>Thousands of microbial genomes shed light on interconnected biogeochemical processes in an aquifer system.</title>
        <authorList>
            <person name="Anantharaman K."/>
            <person name="Brown C.T."/>
            <person name="Hug L.A."/>
            <person name="Sharon I."/>
            <person name="Castelle C.J."/>
            <person name="Probst A.J."/>
            <person name="Thomas B.C."/>
            <person name="Singh A."/>
            <person name="Wilkins M.J."/>
            <person name="Karaoz U."/>
            <person name="Brodie E.L."/>
            <person name="Williams K.H."/>
            <person name="Hubbard S.S."/>
            <person name="Banfield J.F."/>
        </authorList>
    </citation>
    <scope>NUCLEOTIDE SEQUENCE [LARGE SCALE GENOMIC DNA]</scope>
</reference>
<organism evidence="1 2">
    <name type="scientific">Candidatus Sungbacteria bacterium RIFCSPHIGHO2_02_FULL_47_11</name>
    <dbReference type="NCBI Taxonomy" id="1802270"/>
    <lineage>
        <taxon>Bacteria</taxon>
        <taxon>Candidatus Sungiibacteriota</taxon>
    </lineage>
</organism>
<dbReference type="EMBL" id="MHQI01000070">
    <property type="protein sequence ID" value="OGZ98279.1"/>
    <property type="molecule type" value="Genomic_DNA"/>
</dbReference>
<protein>
    <submittedName>
        <fullName evidence="1">Uncharacterized protein</fullName>
    </submittedName>
</protein>
<dbReference type="AlphaFoldDB" id="A0A1G2KFR6"/>
<sequence>MESEQRTCQNCKTEFVIEPADFSFYEKIKVPAPTFCQECRFQRRIAWRNERSLYKRKCDLCNNEVISIYHAQSPSRMYCQDCWWSDKWDPFSFGRNYDFSRPFFEQFRELVLSVPQMSLINKQAVNSPYCHSTVGNKNCYMIFGGDYNENCLYSTFNFYTKDSSDLYWVFKSERSYELVDSRGCFNVVFGQHIESCFDSRFLYDCRNCNNCFGCVGLRNKSYYIFNKPLTKKEYHEKLKEFDSTSYAEAQKILTEFRELVLRHPHKYAIIEHSKNCTGNQIINSKNCYKCFDMENEIEDNRYVWLAFGGPKDINSVCHISGGSELCYDSCSIVDDARILFSKKIWNQSRDVYYSYNCHNVSNIFGCVSLRNKQYCIFNKQYTKQEYEDLVSKIKHHMDEMPYVDKSGRVYKYGEFFPTEISPFTYNETVAQEYFPMTKDTAQKAGYRWKEQEAKNYQITVTSDRIPDRLKDIPDSITSEVIGCAHEGKCTEQCTFAFRIIPQELAFYRAMNLPIPHLCSNCRHYQRIKQRNPLKLWHRKCTCAGTKSDNCVYQNTATHRHGQNHCLEEFETSYASDRPEIVYCEDCYQSEVV</sequence>
<comment type="caution">
    <text evidence="1">The sequence shown here is derived from an EMBL/GenBank/DDBJ whole genome shotgun (WGS) entry which is preliminary data.</text>
</comment>
<gene>
    <name evidence="1" type="ORF">A3C07_01555</name>
</gene>
<name>A0A1G2KFR6_9BACT</name>
<dbReference type="Proteomes" id="UP000179023">
    <property type="component" value="Unassembled WGS sequence"/>
</dbReference>
<accession>A0A1G2KFR6</accession>
<evidence type="ECO:0000313" key="1">
    <source>
        <dbReference type="EMBL" id="OGZ98279.1"/>
    </source>
</evidence>
<evidence type="ECO:0000313" key="2">
    <source>
        <dbReference type="Proteomes" id="UP000179023"/>
    </source>
</evidence>
<dbReference type="STRING" id="1802270.A3C07_01555"/>
<proteinExistence type="predicted"/>